<evidence type="ECO:0000256" key="12">
    <source>
        <dbReference type="ARBA" id="ARBA00022957"/>
    </source>
</evidence>
<keyword evidence="16" id="KW-0793">Thylakoid</keyword>
<evidence type="ECO:0000256" key="22">
    <source>
        <dbReference type="SAM" id="MobiDB-lite"/>
    </source>
</evidence>
<keyword evidence="17" id="KW-0472">Membrane</keyword>
<accession>A0A7U3TX24</accession>
<comment type="catalytic activity">
    <reaction evidence="20">
        <text>a plastoquinone + NADPH + (n+1) H(+)(in) = a plastoquinol + NADP(+) + n H(+)(out)</text>
        <dbReference type="Rhea" id="RHEA:42612"/>
        <dbReference type="Rhea" id="RHEA-COMP:9561"/>
        <dbReference type="Rhea" id="RHEA-COMP:9562"/>
        <dbReference type="ChEBI" id="CHEBI:15378"/>
        <dbReference type="ChEBI" id="CHEBI:17757"/>
        <dbReference type="ChEBI" id="CHEBI:57783"/>
        <dbReference type="ChEBI" id="CHEBI:58349"/>
        <dbReference type="ChEBI" id="CHEBI:62192"/>
    </reaction>
</comment>
<dbReference type="Pfam" id="PF00499">
    <property type="entry name" value="Oxidored_q3"/>
    <property type="match status" value="1"/>
</dbReference>
<evidence type="ECO:0000256" key="11">
    <source>
        <dbReference type="ARBA" id="ARBA00022857"/>
    </source>
</evidence>
<dbReference type="AlphaFoldDB" id="A0A7U3TX24"/>
<name>A0A7U3TX24_9TRAC</name>
<evidence type="ECO:0000256" key="20">
    <source>
        <dbReference type="ARBA" id="ARBA00047726"/>
    </source>
</evidence>
<dbReference type="PANTHER" id="PTHR48479:SF1">
    <property type="entry name" value="NAD(P)H-QUINONE OXIDOREDUCTASE SUBUNIT 6, CHLOROPLASTIC"/>
    <property type="match status" value="1"/>
</dbReference>
<evidence type="ECO:0000256" key="2">
    <source>
        <dbReference type="ARBA" id="ARBA00004454"/>
    </source>
</evidence>
<gene>
    <name evidence="23" type="primary">ndhG</name>
</gene>
<keyword evidence="11" id="KW-0521">NADP</keyword>
<comment type="subunit">
    <text evidence="4">NDH is composed of at least 16 different subunits, 5 of which are encoded in the nucleus.</text>
</comment>
<dbReference type="InterPro" id="IPR050290">
    <property type="entry name" value="NAD(P)H-Q_Oxidoreduct_6"/>
</dbReference>
<evidence type="ECO:0000256" key="10">
    <source>
        <dbReference type="ARBA" id="ARBA00022719"/>
    </source>
</evidence>
<evidence type="ECO:0000256" key="16">
    <source>
        <dbReference type="ARBA" id="ARBA00023078"/>
    </source>
</evidence>
<geneLocation type="plastid" evidence="23"/>
<keyword evidence="9" id="KW-0812">Transmembrane</keyword>
<reference evidence="23" key="1">
    <citation type="journal article" date="2021" name="Plant J.">
        <title>Distinctive evolutionary pattern of organelle genomes linked to the nuclear genome in Selaginellaceae.</title>
        <authorList>
            <person name="Kang J.-S."/>
            <person name="Zhang H.-R."/>
            <person name="Wang Y.-R."/>
            <person name="Liang S.-Q."/>
            <person name="Mao Z.-Y."/>
            <person name="Zhang X.-C."/>
            <person name="Xiang Q.-P."/>
        </authorList>
    </citation>
    <scope>NUCLEOTIDE SEQUENCE</scope>
    <source>
        <strain evidence="24">110-kb</strain>
        <strain evidence="23">78-kb</strain>
    </source>
</reference>
<evidence type="ECO:0000256" key="9">
    <source>
        <dbReference type="ARBA" id="ARBA00022692"/>
    </source>
</evidence>
<dbReference type="EMBL" id="MK293726">
    <property type="protein sequence ID" value="QQP00268.1"/>
    <property type="molecule type" value="Genomic_DNA"/>
</dbReference>
<evidence type="ECO:0000256" key="8">
    <source>
        <dbReference type="ARBA" id="ARBA00022640"/>
    </source>
</evidence>
<evidence type="ECO:0000256" key="18">
    <source>
        <dbReference type="ARBA" id="ARBA00029875"/>
    </source>
</evidence>
<evidence type="ECO:0000256" key="6">
    <source>
        <dbReference type="ARBA" id="ARBA00022448"/>
    </source>
</evidence>
<sequence length="200" mass="20252">MNSTESVHDAAPVSSASGPVSGSPGVASPANIVHPAPPSGSVSACISLPHPSLNADLAAAVQIPIHAGAVNAPIPFAAMPVSKPQSRHPATPWTVGDGMTSAPRTSASPPPIDVILDTSWYGISPIVLRNAGGSPTHSVRRIGYDSSTESLPPFEPPSIVLLVALVGAITVARREEVIGQETAAASRADDYSSAPRRGVP</sequence>
<comment type="similarity">
    <text evidence="3">Belongs to the complex I subunit 6 family.</text>
</comment>
<evidence type="ECO:0000256" key="4">
    <source>
        <dbReference type="ARBA" id="ARBA00011199"/>
    </source>
</evidence>
<evidence type="ECO:0000256" key="13">
    <source>
        <dbReference type="ARBA" id="ARBA00022967"/>
    </source>
</evidence>
<comment type="function">
    <text evidence="1">NDH shuttles electrons from NAD(P)H:plastoquinone, via FMN and iron-sulfur (Fe-S) centers, to quinones in the photosynthetic chain and possibly in a chloroplast respiratory chain. The immediate electron acceptor for the enzyme in this species is believed to be plastoquinone. Couples the redox reaction to proton translocation, and thus conserves the redox energy in a proton gradient.</text>
</comment>
<comment type="catalytic activity">
    <reaction evidence="21">
        <text>a plastoquinone + NADH + (n+1) H(+)(in) = a plastoquinol + NAD(+) + n H(+)(out)</text>
        <dbReference type="Rhea" id="RHEA:42608"/>
        <dbReference type="Rhea" id="RHEA-COMP:9561"/>
        <dbReference type="Rhea" id="RHEA-COMP:9562"/>
        <dbReference type="ChEBI" id="CHEBI:15378"/>
        <dbReference type="ChEBI" id="CHEBI:17757"/>
        <dbReference type="ChEBI" id="CHEBI:57540"/>
        <dbReference type="ChEBI" id="CHEBI:57945"/>
        <dbReference type="ChEBI" id="CHEBI:62192"/>
    </reaction>
</comment>
<keyword evidence="10" id="KW-0874">Quinone</keyword>
<feature type="region of interest" description="Disordered" evidence="22">
    <location>
        <begin position="181"/>
        <end position="200"/>
    </location>
</feature>
<keyword evidence="8 23" id="KW-0934">Plastid</keyword>
<evidence type="ECO:0000256" key="21">
    <source>
        <dbReference type="ARBA" id="ARBA00048026"/>
    </source>
</evidence>
<keyword evidence="6" id="KW-0813">Transport</keyword>
<feature type="compositionally biased region" description="Low complexity" evidence="22">
    <location>
        <begin position="10"/>
        <end position="30"/>
    </location>
</feature>
<keyword evidence="13" id="KW-1278">Translocase</keyword>
<keyword evidence="7" id="KW-0150">Chloroplast</keyword>
<dbReference type="EMBL" id="MK293725">
    <property type="protein sequence ID" value="QQP00214.1"/>
    <property type="molecule type" value="Genomic_DNA"/>
</dbReference>
<proteinExistence type="inferred from homology"/>
<organism evidence="23">
    <name type="scientific">Selaginella nipponica</name>
    <dbReference type="NCBI Taxonomy" id="872861"/>
    <lineage>
        <taxon>Eukaryota</taxon>
        <taxon>Viridiplantae</taxon>
        <taxon>Streptophyta</taxon>
        <taxon>Embryophyta</taxon>
        <taxon>Tracheophyta</taxon>
        <taxon>Lycopodiopsida</taxon>
        <taxon>Selaginellales</taxon>
        <taxon>Selaginellaceae</taxon>
        <taxon>Selaginella</taxon>
    </lineage>
</organism>
<evidence type="ECO:0000256" key="1">
    <source>
        <dbReference type="ARBA" id="ARBA00004059"/>
    </source>
</evidence>
<comment type="subcellular location">
    <subcellularLocation>
        <location evidence="2">Plastid</location>
        <location evidence="2">Chloroplast thylakoid membrane</location>
        <topology evidence="2">Multi-pass membrane protein</topology>
    </subcellularLocation>
</comment>
<feature type="region of interest" description="Disordered" evidence="22">
    <location>
        <begin position="1"/>
        <end position="34"/>
    </location>
</feature>
<evidence type="ECO:0000256" key="14">
    <source>
        <dbReference type="ARBA" id="ARBA00022989"/>
    </source>
</evidence>
<feature type="compositionally biased region" description="Low complexity" evidence="22">
    <location>
        <begin position="183"/>
        <end position="200"/>
    </location>
</feature>
<dbReference type="InterPro" id="IPR042106">
    <property type="entry name" value="Nuo/plastoQ_OxRdtase_6_NuoJ"/>
</dbReference>
<keyword evidence="12" id="KW-0618">Plastoquinone</keyword>
<evidence type="ECO:0000256" key="3">
    <source>
        <dbReference type="ARBA" id="ARBA00005698"/>
    </source>
</evidence>
<protein>
    <recommendedName>
        <fullName evidence="5">NAD(P)H-quinone oxidoreductase subunit 6, chloroplastic</fullName>
    </recommendedName>
    <alternativeName>
        <fullName evidence="19">NAD(P)H dehydrogenase subunit 6</fullName>
    </alternativeName>
    <alternativeName>
        <fullName evidence="18">NADH-plastoquinone oxidoreductase subunit 6</fullName>
    </alternativeName>
</protein>
<evidence type="ECO:0000256" key="15">
    <source>
        <dbReference type="ARBA" id="ARBA00023027"/>
    </source>
</evidence>
<evidence type="ECO:0000313" key="24">
    <source>
        <dbReference type="EMBL" id="QQP00268.1"/>
    </source>
</evidence>
<dbReference type="Gene3D" id="1.20.120.1200">
    <property type="entry name" value="NADH-ubiquinone/plastoquinone oxidoreductase chain 6, subunit NuoJ"/>
    <property type="match status" value="1"/>
</dbReference>
<evidence type="ECO:0000256" key="17">
    <source>
        <dbReference type="ARBA" id="ARBA00023136"/>
    </source>
</evidence>
<evidence type="ECO:0000313" key="23">
    <source>
        <dbReference type="EMBL" id="QQP00214.1"/>
    </source>
</evidence>
<evidence type="ECO:0000256" key="5">
    <source>
        <dbReference type="ARBA" id="ARBA00018131"/>
    </source>
</evidence>
<keyword evidence="14" id="KW-1133">Transmembrane helix</keyword>
<evidence type="ECO:0000256" key="7">
    <source>
        <dbReference type="ARBA" id="ARBA00022528"/>
    </source>
</evidence>
<dbReference type="PANTHER" id="PTHR48479">
    <property type="entry name" value="NAD(P)H-QUINONE OXIDOREDUCTASE SUBUNIT 6, CHLOROPLASTIC"/>
    <property type="match status" value="1"/>
</dbReference>
<evidence type="ECO:0000256" key="19">
    <source>
        <dbReference type="ARBA" id="ARBA00031648"/>
    </source>
</evidence>
<dbReference type="InterPro" id="IPR001457">
    <property type="entry name" value="NADH_UbQ/plastoQ_OxRdtase_su6"/>
</dbReference>
<keyword evidence="15" id="KW-0520">NAD</keyword>